<dbReference type="HAMAP" id="MF_01808">
    <property type="entry name" value="Recomb_XerC_XerD"/>
    <property type="match status" value="1"/>
</dbReference>
<evidence type="ECO:0000256" key="11">
    <source>
        <dbReference type="HAMAP-Rule" id="MF_01807"/>
    </source>
</evidence>
<evidence type="ECO:0000256" key="4">
    <source>
        <dbReference type="ARBA" id="ARBA00022490"/>
    </source>
</evidence>
<dbReference type="SUPFAM" id="SSF56349">
    <property type="entry name" value="DNA breaking-rejoining enzymes"/>
    <property type="match status" value="1"/>
</dbReference>
<dbReference type="CDD" id="cd00798">
    <property type="entry name" value="INT_XerDC_C"/>
    <property type="match status" value="1"/>
</dbReference>
<dbReference type="GO" id="GO:0051301">
    <property type="term" value="P:cell division"/>
    <property type="evidence" value="ECO:0007669"/>
    <property type="project" value="UniProtKB-KW"/>
</dbReference>
<dbReference type="Gene3D" id="1.10.443.10">
    <property type="entry name" value="Intergrase catalytic core"/>
    <property type="match status" value="1"/>
</dbReference>
<feature type="active site" evidence="11">
    <location>
        <position position="178"/>
    </location>
</feature>
<feature type="active site" evidence="11">
    <location>
        <position position="250"/>
    </location>
</feature>
<keyword evidence="6 11" id="KW-0159">Chromosome partition</keyword>
<keyword evidence="10 11" id="KW-0131">Cell cycle</keyword>
<dbReference type="PROSITE" id="PS51898">
    <property type="entry name" value="TYR_RECOMBINASE"/>
    <property type="match status" value="1"/>
</dbReference>
<comment type="subunit">
    <text evidence="11">Forms a cyclic heterotetrameric complex composed of two molecules of XerC and two molecules of XerD.</text>
</comment>
<protein>
    <recommendedName>
        <fullName evidence="3 11">Tyrosine recombinase XerD</fullName>
    </recommendedName>
</protein>
<name>A0A3E0WD31_9MICO</name>
<keyword evidence="7 11" id="KW-0229">DNA integration</keyword>
<feature type="active site" evidence="11">
    <location>
        <position position="253"/>
    </location>
</feature>
<keyword evidence="4 11" id="KW-0963">Cytoplasm</keyword>
<reference evidence="14 15" key="1">
    <citation type="submission" date="2017-04" db="EMBL/GenBank/DDBJ databases">
        <title>Comparative genome analysis of Subtercola boreus.</title>
        <authorList>
            <person name="Cho Y.-J."/>
            <person name="Cho A."/>
            <person name="Kim O.-S."/>
            <person name="Lee J.-I."/>
        </authorList>
    </citation>
    <scope>NUCLEOTIDE SEQUENCE [LARGE SCALE GENOMIC DNA]</scope>
    <source>
        <strain evidence="14 15">P28004</strain>
    </source>
</reference>
<evidence type="ECO:0000256" key="1">
    <source>
        <dbReference type="ARBA" id="ARBA00004496"/>
    </source>
</evidence>
<dbReference type="Pfam" id="PF02899">
    <property type="entry name" value="Phage_int_SAM_1"/>
    <property type="match status" value="1"/>
</dbReference>
<gene>
    <name evidence="11" type="primary">xerD</name>
    <name evidence="14" type="ORF">B7R25_06265</name>
</gene>
<dbReference type="InterPro" id="IPR004107">
    <property type="entry name" value="Integrase_SAM-like_N"/>
</dbReference>
<feature type="domain" description="Core-binding (CB)" evidence="13">
    <location>
        <begin position="1"/>
        <end position="93"/>
    </location>
</feature>
<evidence type="ECO:0000256" key="5">
    <source>
        <dbReference type="ARBA" id="ARBA00022618"/>
    </source>
</evidence>
<keyword evidence="8 11" id="KW-0238">DNA-binding</keyword>
<comment type="caution">
    <text evidence="14">The sequence shown here is derived from an EMBL/GenBank/DDBJ whole genome shotgun (WGS) entry which is preliminary data.</text>
</comment>
<comment type="subcellular location">
    <subcellularLocation>
        <location evidence="1 11">Cytoplasm</location>
    </subcellularLocation>
</comment>
<keyword evidence="9 11" id="KW-0233">DNA recombination</keyword>
<dbReference type="OrthoDB" id="9801717at2"/>
<dbReference type="Proteomes" id="UP000257080">
    <property type="component" value="Unassembled WGS sequence"/>
</dbReference>
<dbReference type="HAMAP" id="MF_01807">
    <property type="entry name" value="Recomb_XerD"/>
    <property type="match status" value="1"/>
</dbReference>
<dbReference type="GO" id="GO:0009037">
    <property type="term" value="F:tyrosine-based site-specific recombinase activity"/>
    <property type="evidence" value="ECO:0007669"/>
    <property type="project" value="UniProtKB-UniRule"/>
</dbReference>
<dbReference type="InterPro" id="IPR011932">
    <property type="entry name" value="Recomb_XerD"/>
</dbReference>
<dbReference type="InterPro" id="IPR002104">
    <property type="entry name" value="Integrase_catalytic"/>
</dbReference>
<dbReference type="PANTHER" id="PTHR30349:SF81">
    <property type="entry name" value="TYROSINE RECOMBINASE XERC"/>
    <property type="match status" value="1"/>
</dbReference>
<dbReference type="AlphaFoldDB" id="A0A3E0WD31"/>
<dbReference type="InterPro" id="IPR044068">
    <property type="entry name" value="CB"/>
</dbReference>
<evidence type="ECO:0000256" key="9">
    <source>
        <dbReference type="ARBA" id="ARBA00023172"/>
    </source>
</evidence>
<evidence type="ECO:0000259" key="13">
    <source>
        <dbReference type="PROSITE" id="PS51900"/>
    </source>
</evidence>
<dbReference type="NCBIfam" id="TIGR02225">
    <property type="entry name" value="recomb_XerD"/>
    <property type="match status" value="1"/>
</dbReference>
<evidence type="ECO:0000256" key="2">
    <source>
        <dbReference type="ARBA" id="ARBA00010450"/>
    </source>
</evidence>
<dbReference type="PROSITE" id="PS51900">
    <property type="entry name" value="CB"/>
    <property type="match status" value="1"/>
</dbReference>
<feature type="active site" evidence="11">
    <location>
        <position position="154"/>
    </location>
</feature>
<dbReference type="InterPro" id="IPR010998">
    <property type="entry name" value="Integrase_recombinase_N"/>
</dbReference>
<proteinExistence type="inferred from homology"/>
<dbReference type="RefSeq" id="WP_116418117.1">
    <property type="nucleotide sequence ID" value="NZ_NBXC01000014.1"/>
</dbReference>
<evidence type="ECO:0000256" key="6">
    <source>
        <dbReference type="ARBA" id="ARBA00022829"/>
    </source>
</evidence>
<sequence length="305" mass="33074">MDELIDGYLRHLTIERGLSANTLAAYRRDLERYAAWLASAGIRGPGEIGETAIGEFTRQLQTLAEPGVEASPLAATSVARIVSSVRGLHRFLAEEGATDANPAREVKPPKLAMRLPKAISIGQMTTLLEATGGDDPQSLRDRALLELLYATGARVSEVVALNVDDVGADDDFVRVVGKGSKQRIVPVGSFARAALDAYLVRVRPLYSVRGRSTPALFLGLRGDRLSRQGAWLVIQAAARRAGFETHISPHTFRHSFATHLITGGADVRVVQDLLGHSSVTTTQIYTQVTADTLRDMYQTAHPRAR</sequence>
<dbReference type="Gene3D" id="1.10.150.130">
    <property type="match status" value="1"/>
</dbReference>
<dbReference type="InterPro" id="IPR013762">
    <property type="entry name" value="Integrase-like_cat_sf"/>
</dbReference>
<dbReference type="InterPro" id="IPR023009">
    <property type="entry name" value="Tyrosine_recombinase_XerC/XerD"/>
</dbReference>
<accession>A0A3E0WD31</accession>
<dbReference type="SUPFAM" id="SSF47823">
    <property type="entry name" value="lambda integrase-like, N-terminal domain"/>
    <property type="match status" value="1"/>
</dbReference>
<evidence type="ECO:0000256" key="10">
    <source>
        <dbReference type="ARBA" id="ARBA00023306"/>
    </source>
</evidence>
<dbReference type="GO" id="GO:0007059">
    <property type="term" value="P:chromosome segregation"/>
    <property type="evidence" value="ECO:0007669"/>
    <property type="project" value="UniProtKB-UniRule"/>
</dbReference>
<dbReference type="Pfam" id="PF00589">
    <property type="entry name" value="Phage_integrase"/>
    <property type="match status" value="1"/>
</dbReference>
<evidence type="ECO:0000256" key="7">
    <source>
        <dbReference type="ARBA" id="ARBA00022908"/>
    </source>
</evidence>
<evidence type="ECO:0000256" key="8">
    <source>
        <dbReference type="ARBA" id="ARBA00023125"/>
    </source>
</evidence>
<evidence type="ECO:0000313" key="15">
    <source>
        <dbReference type="Proteomes" id="UP000257080"/>
    </source>
</evidence>
<dbReference type="GO" id="GO:0003677">
    <property type="term" value="F:DNA binding"/>
    <property type="evidence" value="ECO:0007669"/>
    <property type="project" value="UniProtKB-UniRule"/>
</dbReference>
<evidence type="ECO:0000313" key="14">
    <source>
        <dbReference type="EMBL" id="RFA27353.1"/>
    </source>
</evidence>
<feature type="active site" description="O-(3'-phospho-DNA)-tyrosine intermediate" evidence="11">
    <location>
        <position position="285"/>
    </location>
</feature>
<dbReference type="InterPro" id="IPR050090">
    <property type="entry name" value="Tyrosine_recombinase_XerCD"/>
</dbReference>
<feature type="domain" description="Tyr recombinase" evidence="12">
    <location>
        <begin position="114"/>
        <end position="298"/>
    </location>
</feature>
<feature type="active site" evidence="11">
    <location>
        <position position="276"/>
    </location>
</feature>
<dbReference type="PANTHER" id="PTHR30349">
    <property type="entry name" value="PHAGE INTEGRASE-RELATED"/>
    <property type="match status" value="1"/>
</dbReference>
<dbReference type="EMBL" id="NBXE01000019">
    <property type="protein sequence ID" value="RFA27353.1"/>
    <property type="molecule type" value="Genomic_DNA"/>
</dbReference>
<dbReference type="NCBIfam" id="NF001399">
    <property type="entry name" value="PRK00283.1"/>
    <property type="match status" value="1"/>
</dbReference>
<comment type="function">
    <text evidence="11">Site-specific tyrosine recombinase, which acts by catalyzing the cutting and rejoining of the recombining DNA molecules. The XerC-XerD complex is essential to convert dimers of the bacterial chromosome into monomers to permit their segregation at cell division. It also contributes to the segregational stability of plasmids.</text>
</comment>
<dbReference type="GO" id="GO:0006313">
    <property type="term" value="P:DNA transposition"/>
    <property type="evidence" value="ECO:0007669"/>
    <property type="project" value="UniProtKB-UniRule"/>
</dbReference>
<dbReference type="InterPro" id="IPR011010">
    <property type="entry name" value="DNA_brk_join_enz"/>
</dbReference>
<dbReference type="GO" id="GO:0005737">
    <property type="term" value="C:cytoplasm"/>
    <property type="evidence" value="ECO:0007669"/>
    <property type="project" value="UniProtKB-SubCell"/>
</dbReference>
<comment type="similarity">
    <text evidence="2 11">Belongs to the 'phage' integrase family. XerD subfamily.</text>
</comment>
<keyword evidence="5 11" id="KW-0132">Cell division</keyword>
<evidence type="ECO:0000256" key="3">
    <source>
        <dbReference type="ARBA" id="ARBA00015810"/>
    </source>
</evidence>
<evidence type="ECO:0000259" key="12">
    <source>
        <dbReference type="PROSITE" id="PS51898"/>
    </source>
</evidence>
<organism evidence="14 15">
    <name type="scientific">Subtercola boreus</name>
    <dbReference type="NCBI Taxonomy" id="120213"/>
    <lineage>
        <taxon>Bacteria</taxon>
        <taxon>Bacillati</taxon>
        <taxon>Actinomycetota</taxon>
        <taxon>Actinomycetes</taxon>
        <taxon>Micrococcales</taxon>
        <taxon>Microbacteriaceae</taxon>
        <taxon>Subtercola</taxon>
    </lineage>
</organism>